<organism evidence="2 3">
    <name type="scientific">Citrullus colocynthis</name>
    <name type="common">colocynth</name>
    <dbReference type="NCBI Taxonomy" id="252529"/>
    <lineage>
        <taxon>Eukaryota</taxon>
        <taxon>Viridiplantae</taxon>
        <taxon>Streptophyta</taxon>
        <taxon>Embryophyta</taxon>
        <taxon>Tracheophyta</taxon>
        <taxon>Spermatophyta</taxon>
        <taxon>Magnoliopsida</taxon>
        <taxon>eudicotyledons</taxon>
        <taxon>Gunneridae</taxon>
        <taxon>Pentapetalae</taxon>
        <taxon>rosids</taxon>
        <taxon>fabids</taxon>
        <taxon>Cucurbitales</taxon>
        <taxon>Cucurbitaceae</taxon>
        <taxon>Benincaseae</taxon>
        <taxon>Citrullus</taxon>
    </lineage>
</organism>
<evidence type="ECO:0000313" key="2">
    <source>
        <dbReference type="EMBL" id="CAK9328300.1"/>
    </source>
</evidence>
<keyword evidence="3" id="KW-1185">Reference proteome</keyword>
<gene>
    <name evidence="2" type="ORF">CITCOLO1_LOCUS20708</name>
</gene>
<feature type="compositionally biased region" description="Basic and acidic residues" evidence="1">
    <location>
        <begin position="97"/>
        <end position="127"/>
    </location>
</feature>
<feature type="region of interest" description="Disordered" evidence="1">
    <location>
        <begin position="96"/>
        <end position="127"/>
    </location>
</feature>
<evidence type="ECO:0000256" key="1">
    <source>
        <dbReference type="SAM" id="MobiDB-lite"/>
    </source>
</evidence>
<dbReference type="Proteomes" id="UP001642487">
    <property type="component" value="Chromosome 8"/>
</dbReference>
<accession>A0ABP0Z936</accession>
<protein>
    <submittedName>
        <fullName evidence="2">Uncharacterized protein</fullName>
    </submittedName>
</protein>
<sequence length="147" mass="17068">MKTVKDEETLLERENFALGLHACQYRITAALAGCDWAVTVSVGTVSAGTRYTHIDGYKDECVQKDIMWVRIFSSRVNLFSLPSSNHFLLTVVTKKSNSRERERERERQRTSEQETRRENLEPNFEEQRGRIGGFRERNLQLVELVSD</sequence>
<proteinExistence type="predicted"/>
<name>A0ABP0Z936_9ROSI</name>
<reference evidence="2 3" key="1">
    <citation type="submission" date="2024-03" db="EMBL/GenBank/DDBJ databases">
        <authorList>
            <person name="Gkanogiannis A."/>
            <person name="Becerra Lopez-Lavalle L."/>
        </authorList>
    </citation>
    <scope>NUCLEOTIDE SEQUENCE [LARGE SCALE GENOMIC DNA]</scope>
</reference>
<dbReference type="EMBL" id="OZ021742">
    <property type="protein sequence ID" value="CAK9328300.1"/>
    <property type="molecule type" value="Genomic_DNA"/>
</dbReference>
<evidence type="ECO:0000313" key="3">
    <source>
        <dbReference type="Proteomes" id="UP001642487"/>
    </source>
</evidence>